<dbReference type="Pfam" id="PF25597">
    <property type="entry name" value="SH3_retrovirus"/>
    <property type="match status" value="1"/>
</dbReference>
<feature type="coiled-coil region" evidence="1">
    <location>
        <begin position="949"/>
        <end position="983"/>
    </location>
</feature>
<accession>A0A6L2LNA1</accession>
<comment type="caution">
    <text evidence="5">The sequence shown here is derived from an EMBL/GenBank/DDBJ whole genome shotgun (WGS) entry which is preliminary data.</text>
</comment>
<feature type="compositionally biased region" description="Polar residues" evidence="2">
    <location>
        <begin position="600"/>
        <end position="612"/>
    </location>
</feature>
<feature type="domain" description="Retroviral polymerase SH3-like" evidence="4">
    <location>
        <begin position="522"/>
        <end position="570"/>
    </location>
</feature>
<feature type="region of interest" description="Disordered" evidence="2">
    <location>
        <begin position="240"/>
        <end position="261"/>
    </location>
</feature>
<dbReference type="InterPro" id="IPR057670">
    <property type="entry name" value="SH3_retrovirus"/>
</dbReference>
<evidence type="ECO:0000259" key="3">
    <source>
        <dbReference type="Pfam" id="PF07727"/>
    </source>
</evidence>
<dbReference type="Pfam" id="PF07727">
    <property type="entry name" value="RVT_2"/>
    <property type="match status" value="1"/>
</dbReference>
<organism evidence="5">
    <name type="scientific">Tanacetum cinerariifolium</name>
    <name type="common">Dalmatian daisy</name>
    <name type="synonym">Chrysanthemum cinerariifolium</name>
    <dbReference type="NCBI Taxonomy" id="118510"/>
    <lineage>
        <taxon>Eukaryota</taxon>
        <taxon>Viridiplantae</taxon>
        <taxon>Streptophyta</taxon>
        <taxon>Embryophyta</taxon>
        <taxon>Tracheophyta</taxon>
        <taxon>Spermatophyta</taxon>
        <taxon>Magnoliopsida</taxon>
        <taxon>eudicotyledons</taxon>
        <taxon>Gunneridae</taxon>
        <taxon>Pentapetalae</taxon>
        <taxon>asterids</taxon>
        <taxon>campanulids</taxon>
        <taxon>Asterales</taxon>
        <taxon>Asteraceae</taxon>
        <taxon>Asteroideae</taxon>
        <taxon>Anthemideae</taxon>
        <taxon>Anthemidinae</taxon>
        <taxon>Tanacetum</taxon>
    </lineage>
</organism>
<feature type="region of interest" description="Disordered" evidence="2">
    <location>
        <begin position="596"/>
        <end position="651"/>
    </location>
</feature>
<proteinExistence type="predicted"/>
<protein>
    <submittedName>
        <fullName evidence="5">Reverse transcriptase</fullName>
    </submittedName>
</protein>
<evidence type="ECO:0000256" key="2">
    <source>
        <dbReference type="SAM" id="MobiDB-lite"/>
    </source>
</evidence>
<keyword evidence="5" id="KW-0695">RNA-directed DNA polymerase</keyword>
<feature type="compositionally biased region" description="Basic and acidic residues" evidence="2">
    <location>
        <begin position="617"/>
        <end position="651"/>
    </location>
</feature>
<gene>
    <name evidence="5" type="ORF">Tci_035156</name>
</gene>
<evidence type="ECO:0000259" key="4">
    <source>
        <dbReference type="Pfam" id="PF25597"/>
    </source>
</evidence>
<evidence type="ECO:0000313" key="5">
    <source>
        <dbReference type="EMBL" id="GEU63178.1"/>
    </source>
</evidence>
<dbReference type="InterPro" id="IPR013103">
    <property type="entry name" value="RVT_2"/>
</dbReference>
<reference evidence="5" key="1">
    <citation type="journal article" date="2019" name="Sci. Rep.">
        <title>Draft genome of Tanacetum cinerariifolium, the natural source of mosquito coil.</title>
        <authorList>
            <person name="Yamashiro T."/>
            <person name="Shiraishi A."/>
            <person name="Satake H."/>
            <person name="Nakayama K."/>
        </authorList>
    </citation>
    <scope>NUCLEOTIDE SEQUENCE</scope>
</reference>
<keyword evidence="5" id="KW-0548">Nucleotidyltransferase</keyword>
<evidence type="ECO:0000256" key="1">
    <source>
        <dbReference type="SAM" id="Coils"/>
    </source>
</evidence>
<name>A0A6L2LNA1_TANCI</name>
<dbReference type="EMBL" id="BKCJ010004802">
    <property type="protein sequence ID" value="GEU63178.1"/>
    <property type="molecule type" value="Genomic_DNA"/>
</dbReference>
<keyword evidence="5" id="KW-0808">Transferase</keyword>
<keyword evidence="1" id="KW-0175">Coiled coil</keyword>
<dbReference type="GO" id="GO:0003964">
    <property type="term" value="F:RNA-directed DNA polymerase activity"/>
    <property type="evidence" value="ECO:0007669"/>
    <property type="project" value="UniProtKB-KW"/>
</dbReference>
<feature type="domain" description="Reverse transcriptase Ty1/copia-type" evidence="3">
    <location>
        <begin position="656"/>
        <end position="740"/>
    </location>
</feature>
<sequence>MDLLNTLLETCTTLTRKVKALEQDKIAQALEITKLKQMVKRIEKKNKLKVSGLKRLKKVGTTQRVESSADTDDESEPTDLKEVIEVVTTAKLITKVVTVVATPITTATIIAATITAAPSAAKRRKGEQAQIEQDEAYERELEAELNKNINWDDVIDQVKRKEKEDNAVLRYQALKRKPQIEAQARKNMMVYLKNMAGFKMDFFKGMSYDDIRPIFEKHFKSIVGFLEESEKQLEEEASRALKRKTESSEHQAVKKQKFEEERRLGDAMENSSRKICISKPNNFSDNFLLATLKVMFEKPDVEAQVWKNQRDDLAGRKKVSLDKVHSRSNAQPYPGIPEGQATQTVITHNVAYQADDLDAYDSDCDELNTAKVALMANLLQYGLDVLAEKALQLKPKIYDGNVINNTCAIVIPDSEETQMLVEESRSKMILKQQDPMILEKKEQGLITAALKDELRKLKGKAIVDTMVSTHTIDLEMLKVDVEPIVSSSCCKGFNTIHMNVNDNNNSNRTWVFQDLLKGSFNQPDSLRKFDGKADEGFLVGYSISSKVFRVFNSRTRIAQETLHINFLENQPNVVGSGPTLLFDIDTLTQSMNYQPIVAGNQPNSSTDPQNTDAGAAFDDKENESKVHVSPRSGDKPKKHDEKAKREAKGKSHVDLSIEADFSNLETSITKKFVCQPLRFEDPDYPNKVYKVVKALYGLHQAPRASYEKLANYLLDNGFQRGKIDRTLFIKKKKGDILLVQTVVATSSTEAEYVVAASCCAQVLWIQNMTSLADKAILSGADNHPPMLEKDMYDSWKSIMELYLLNRQHGRMILESVENGQLLWPTVEENGVTRSKKYSELSTTEAIQADCDCTKPKRKRDEARFKDKVLLVQAQANGQVLHEEELEFLADPRIAETQSTQYVVTNNAAYQADDLDAYDSDCDEISSAKISLMTNLSHYGSDTLVESLEIENLKHTLSEHLNEKESLEQKVNILKKDFQKEESRNVDKELALEKHAQHLEPKLYDGSVIQKTNAIVICDSEETLMLEDESRSKILQKQKDPMMSENKVNTKPVDYAALNQLLKDFETRFVPQTELSAEQAFWSHNSGNFEESNLSSSTTITELSAEQAFWSHNSGNFEESNLSSSTTIVEFPKELPKVSMVYSSLKKLKFHLASFDMVVKERTTATSITKGTWGFEHKKACFRDEIILFVKALKELFNSFDQFLIDELTEVQNVFKQMEQAVEQHCVKKNKFQDKMKDVLKENERLLDQTISTDILNIVVNANMNYACKTVNECERCVIIETELQRDFIKKECYDKLFKQYTKLEKHCISLEVDSQLKQEIFQRNNLFSQQSAPTFDQLFEINDLKSQSQEKDTVIMKLKERLKSLSSNVKEDKIKRELEEIEMINIELDHRVTKLVDENKHLKQSYKQLYDSIKSSRVRSKEQCDNLIKQVNIKSAENYDLNASLQEKVLVITALKDTLSKFKGKDVVNEAVTLHLINPELLKIDVAPLPSKLQNNRTAYTDYLKHTQEETTTLREIVENERLINPVNTSLDYACEYTKRIQELRIILKQTFPCINDLGTKLMAVTLVNNNKKIIFKEHIPSSENTPIKPTSSANVVSNKPVLFSTGVNFLTVASGSQPQCNTKKDLIQQT</sequence>